<dbReference type="AlphaFoldDB" id="A0A2U1FKL7"/>
<keyword evidence="1" id="KW-1133">Transmembrane helix</keyword>
<dbReference type="Proteomes" id="UP000245462">
    <property type="component" value="Unassembled WGS sequence"/>
</dbReference>
<evidence type="ECO:0000313" key="3">
    <source>
        <dbReference type="Proteomes" id="UP000245462"/>
    </source>
</evidence>
<proteinExistence type="predicted"/>
<keyword evidence="3" id="KW-1185">Reference proteome</keyword>
<feature type="transmembrane region" description="Helical" evidence="1">
    <location>
        <begin position="64"/>
        <end position="81"/>
    </location>
</feature>
<reference evidence="2 3" key="1">
    <citation type="submission" date="2018-04" db="EMBL/GenBank/DDBJ databases">
        <title>Genomic Encyclopedia of Type Strains, Phase IV (KMG-IV): sequencing the most valuable type-strain genomes for metagenomic binning, comparative biology and taxonomic classification.</title>
        <authorList>
            <person name="Goeker M."/>
        </authorList>
    </citation>
    <scope>NUCLEOTIDE SEQUENCE [LARGE SCALE GENOMIC DNA]</scope>
    <source>
        <strain evidence="2 3">DSM 28520</strain>
    </source>
</reference>
<sequence>MSQSFDFGPASEAVLERGEMQGCREWEKKVYMTEPETQRQNSHSSFCNTAFLLNIDFVVLLQEMIGYLLFTSFFTFAYMYAEVKNGVFAFAYMYAKPKNAVFMFADLYAEPETVFLELSYTYDRQNRHF</sequence>
<keyword evidence="1" id="KW-0472">Membrane</keyword>
<gene>
    <name evidence="2" type="ORF">C7382_10452</name>
</gene>
<keyword evidence="1" id="KW-0812">Transmembrane</keyword>
<protein>
    <submittedName>
        <fullName evidence="2">Uncharacterized protein</fullName>
    </submittedName>
</protein>
<accession>A0A2U1FKL7</accession>
<evidence type="ECO:0000313" key="2">
    <source>
        <dbReference type="EMBL" id="PVZ12745.1"/>
    </source>
</evidence>
<comment type="caution">
    <text evidence="2">The sequence shown here is derived from an EMBL/GenBank/DDBJ whole genome shotgun (WGS) entry which is preliminary data.</text>
</comment>
<name>A0A2U1FKL7_9PORP</name>
<evidence type="ECO:0000256" key="1">
    <source>
        <dbReference type="SAM" id="Phobius"/>
    </source>
</evidence>
<organism evidence="2 3">
    <name type="scientific">Porphyromonas loveana</name>
    <dbReference type="NCBI Taxonomy" id="1884669"/>
    <lineage>
        <taxon>Bacteria</taxon>
        <taxon>Pseudomonadati</taxon>
        <taxon>Bacteroidota</taxon>
        <taxon>Bacteroidia</taxon>
        <taxon>Bacteroidales</taxon>
        <taxon>Porphyromonadaceae</taxon>
        <taxon>Porphyromonas</taxon>
    </lineage>
</organism>
<dbReference type="EMBL" id="QEKY01000004">
    <property type="protein sequence ID" value="PVZ12745.1"/>
    <property type="molecule type" value="Genomic_DNA"/>
</dbReference>